<protein>
    <submittedName>
        <fullName evidence="1">Uncharacterized protein</fullName>
    </submittedName>
</protein>
<sequence>MIDFHDDLLLLVKISIFIMCDFINAHPASFYRDLELYVALAIK</sequence>
<gene>
    <name evidence="1" type="ORF">ECEC1870_1140</name>
</gene>
<dbReference type="AlphaFoldDB" id="A0AAV3HDV0"/>
<dbReference type="Proteomes" id="UP000006789">
    <property type="component" value="Unassembled WGS sequence"/>
</dbReference>
<evidence type="ECO:0000313" key="1">
    <source>
        <dbReference type="EMBL" id="EKJ49450.1"/>
    </source>
</evidence>
<reference evidence="1 2" key="1">
    <citation type="submission" date="2012-06" db="EMBL/GenBank/DDBJ databases">
        <title>Genomic anatomy of Escherichia coli O157:H7 outbreaks.</title>
        <authorList>
            <person name="Eppinger M."/>
            <person name="Daugherty S."/>
            <person name="Agrawal S."/>
            <person name="Galens K."/>
            <person name="Tallon L."/>
            <person name="Shefchek K."/>
            <person name="Parankush S."/>
            <person name="Cebula T.A."/>
            <person name="Feng P."/>
            <person name="Soderlund R."/>
            <person name="Mammel M.K."/>
            <person name="DebRoy C."/>
            <person name="Dudley E.G."/>
            <person name="Tarr P.I."/>
            <person name="Fraser-Liggett C."/>
            <person name="Ravel J."/>
        </authorList>
    </citation>
    <scope>NUCLEOTIDE SEQUENCE [LARGE SCALE GENOMIC DNA]</scope>
    <source>
        <strain evidence="1 2">EC1870</strain>
    </source>
</reference>
<proteinExistence type="predicted"/>
<comment type="caution">
    <text evidence="1">The sequence shown here is derived from an EMBL/GenBank/DDBJ whole genome shotgun (WGS) entry which is preliminary data.</text>
</comment>
<evidence type="ECO:0000313" key="2">
    <source>
        <dbReference type="Proteomes" id="UP000006789"/>
    </source>
</evidence>
<accession>A0AAV3HDV0</accession>
<organism evidence="1 2">
    <name type="scientific">Escherichia coli EC1870</name>
    <dbReference type="NCBI Taxonomy" id="1005554"/>
    <lineage>
        <taxon>Bacteria</taxon>
        <taxon>Pseudomonadati</taxon>
        <taxon>Pseudomonadota</taxon>
        <taxon>Gammaproteobacteria</taxon>
        <taxon>Enterobacterales</taxon>
        <taxon>Enterobacteriaceae</taxon>
        <taxon>Escherichia</taxon>
    </lineage>
</organism>
<dbReference type="EMBL" id="AMVG01000133">
    <property type="protein sequence ID" value="EKJ49450.1"/>
    <property type="molecule type" value="Genomic_DNA"/>
</dbReference>
<name>A0AAV3HDV0_ECOLX</name>